<dbReference type="RefSeq" id="WP_389217272.1">
    <property type="nucleotide sequence ID" value="NZ_JBIACJ010000003.1"/>
</dbReference>
<proteinExistence type="predicted"/>
<accession>A0ABW6JYB7</accession>
<evidence type="ECO:0000313" key="3">
    <source>
        <dbReference type="Proteomes" id="UP001601058"/>
    </source>
</evidence>
<evidence type="ECO:0000313" key="2">
    <source>
        <dbReference type="EMBL" id="MFE8696035.1"/>
    </source>
</evidence>
<keyword evidence="1" id="KW-0732">Signal</keyword>
<dbReference type="EMBL" id="JBIACJ010000003">
    <property type="protein sequence ID" value="MFE8696035.1"/>
    <property type="molecule type" value="Genomic_DNA"/>
</dbReference>
<organism evidence="2 3">
    <name type="scientific">Cytobacillus mangrovibacter</name>
    <dbReference type="NCBI Taxonomy" id="3299024"/>
    <lineage>
        <taxon>Bacteria</taxon>
        <taxon>Bacillati</taxon>
        <taxon>Bacillota</taxon>
        <taxon>Bacilli</taxon>
        <taxon>Bacillales</taxon>
        <taxon>Bacillaceae</taxon>
        <taxon>Cytobacillus</taxon>
    </lineage>
</organism>
<feature type="chain" id="PRO_5045419884" description="DUF4367 domain-containing protein" evidence="1">
    <location>
        <begin position="24"/>
        <end position="171"/>
    </location>
</feature>
<evidence type="ECO:0008006" key="4">
    <source>
        <dbReference type="Google" id="ProtNLM"/>
    </source>
</evidence>
<comment type="caution">
    <text evidence="2">The sequence shown here is derived from an EMBL/GenBank/DDBJ whole genome shotgun (WGS) entry which is preliminary data.</text>
</comment>
<name>A0ABW6JYB7_9BACI</name>
<dbReference type="Proteomes" id="UP001601058">
    <property type="component" value="Unassembled WGS sequence"/>
</dbReference>
<protein>
    <recommendedName>
        <fullName evidence="4">DUF4367 domain-containing protein</fullName>
    </recommendedName>
</protein>
<sequence>MKSNFLLITCTLLLFLLSGCTKATVTHPLVKKEIEGIEDFSHDFKLPTFMPYKVKETSLFNYNDGKILGRKDGNFILEVSFRGNAENEFIIISIQSEIDLKNSTGAAEKAIRLSDGTEAEYYYNGSSQIVTWNNLGLNYSIHVYLKEKGKEQYSLEELIKIADSLEPYYKG</sequence>
<evidence type="ECO:0000256" key="1">
    <source>
        <dbReference type="SAM" id="SignalP"/>
    </source>
</evidence>
<feature type="signal peptide" evidence="1">
    <location>
        <begin position="1"/>
        <end position="23"/>
    </location>
</feature>
<keyword evidence="3" id="KW-1185">Reference proteome</keyword>
<dbReference type="PROSITE" id="PS51257">
    <property type="entry name" value="PROKAR_LIPOPROTEIN"/>
    <property type="match status" value="1"/>
</dbReference>
<reference evidence="2 3" key="1">
    <citation type="submission" date="2024-08" db="EMBL/GenBank/DDBJ databases">
        <title>Two novel Cytobacillus novel species.</title>
        <authorList>
            <person name="Liu G."/>
        </authorList>
    </citation>
    <scope>NUCLEOTIDE SEQUENCE [LARGE SCALE GENOMIC DNA]</scope>
    <source>
        <strain evidence="2 3">FJAT-53684</strain>
    </source>
</reference>
<gene>
    <name evidence="2" type="ORF">ACFYKT_06685</name>
</gene>